<dbReference type="EMBL" id="SWLB01000004">
    <property type="protein sequence ID" value="KAF3339338.1"/>
    <property type="molecule type" value="Genomic_DNA"/>
</dbReference>
<proteinExistence type="predicted"/>
<dbReference type="AlphaFoldDB" id="A0A833RQH6"/>
<name>A0A833RQH6_9POAL</name>
<dbReference type="PROSITE" id="PS00810">
    <property type="entry name" value="ADP_GLC_PYROPHOSPH_3"/>
    <property type="match status" value="1"/>
</dbReference>
<accession>A0A833RQH6</accession>
<keyword evidence="1" id="KW-0808">Transferase</keyword>
<dbReference type="UniPathway" id="UPA00152"/>
<keyword evidence="1" id="KW-0548">Nucleotidyltransferase</keyword>
<dbReference type="OrthoDB" id="1686624at2759"/>
<protein>
    <submittedName>
        <fullName evidence="1">Glucose-1-phosphate adenylyltransferase large subunit 1</fullName>
    </submittedName>
</protein>
<evidence type="ECO:0000313" key="1">
    <source>
        <dbReference type="EMBL" id="KAF3339338.1"/>
    </source>
</evidence>
<organism evidence="1 2">
    <name type="scientific">Carex littledalei</name>
    <dbReference type="NCBI Taxonomy" id="544730"/>
    <lineage>
        <taxon>Eukaryota</taxon>
        <taxon>Viridiplantae</taxon>
        <taxon>Streptophyta</taxon>
        <taxon>Embryophyta</taxon>
        <taxon>Tracheophyta</taxon>
        <taxon>Spermatophyta</taxon>
        <taxon>Magnoliopsida</taxon>
        <taxon>Liliopsida</taxon>
        <taxon>Poales</taxon>
        <taxon>Cyperaceae</taxon>
        <taxon>Cyperoideae</taxon>
        <taxon>Cariceae</taxon>
        <taxon>Carex</taxon>
        <taxon>Carex subgen. Euthyceras</taxon>
    </lineage>
</organism>
<dbReference type="GO" id="GO:0008878">
    <property type="term" value="F:glucose-1-phosphate adenylyltransferase activity"/>
    <property type="evidence" value="ECO:0007669"/>
    <property type="project" value="InterPro"/>
</dbReference>
<dbReference type="Proteomes" id="UP000623129">
    <property type="component" value="Unassembled WGS sequence"/>
</dbReference>
<gene>
    <name evidence="1" type="ORF">FCM35_KLT16809</name>
</gene>
<dbReference type="InterPro" id="IPR005836">
    <property type="entry name" value="ADP_Glu_pyroP_CS"/>
</dbReference>
<sequence>MDYMDFVQGGDTSVLGLSREEAVKKPYIASMGIYVFRRDVLLNLLEGVQDMDRNSDRFYIRDDIIIIPKNSSNGMII</sequence>
<dbReference type="Gene3D" id="3.90.550.10">
    <property type="entry name" value="Spore Coat Polysaccharide Biosynthesis Protein SpsA, Chain A"/>
    <property type="match status" value="1"/>
</dbReference>
<evidence type="ECO:0000313" key="2">
    <source>
        <dbReference type="Proteomes" id="UP000623129"/>
    </source>
</evidence>
<dbReference type="InterPro" id="IPR029044">
    <property type="entry name" value="Nucleotide-diphossugar_trans"/>
</dbReference>
<reference evidence="1" key="1">
    <citation type="submission" date="2020-01" db="EMBL/GenBank/DDBJ databases">
        <title>Genome sequence of Kobresia littledalei, the first chromosome-level genome in the family Cyperaceae.</title>
        <authorList>
            <person name="Qu G."/>
        </authorList>
    </citation>
    <scope>NUCLEOTIDE SEQUENCE</scope>
    <source>
        <strain evidence="1">C.B.Clarke</strain>
        <tissue evidence="1">Leaf</tissue>
    </source>
</reference>
<keyword evidence="2" id="KW-1185">Reference proteome</keyword>
<dbReference type="GO" id="GO:0005978">
    <property type="term" value="P:glycogen biosynthetic process"/>
    <property type="evidence" value="ECO:0007669"/>
    <property type="project" value="InterPro"/>
</dbReference>
<comment type="caution">
    <text evidence="1">The sequence shown here is derived from an EMBL/GenBank/DDBJ whole genome shotgun (WGS) entry which is preliminary data.</text>
</comment>
<dbReference type="GO" id="GO:0019252">
    <property type="term" value="P:starch biosynthetic process"/>
    <property type="evidence" value="ECO:0007669"/>
    <property type="project" value="UniProtKB-UniPathway"/>
</dbReference>